<evidence type="ECO:0000313" key="2">
    <source>
        <dbReference type="EMBL" id="NMJ43821.1"/>
    </source>
</evidence>
<feature type="transmembrane region" description="Helical" evidence="1">
    <location>
        <begin position="118"/>
        <end position="141"/>
    </location>
</feature>
<keyword evidence="1" id="KW-0472">Membrane</keyword>
<feature type="transmembrane region" description="Helical" evidence="1">
    <location>
        <begin position="48"/>
        <end position="70"/>
    </location>
</feature>
<sequence>METWAPPKDFAGRWVLACMAGLAIGAPLATLWGLSVRPSVLATEAGRFGALLVVVRAVGGAIAGGVLGAAQAWALRRAYPDLPAAAWIGVSAGAGFAVAVVSGLAIGALARHGGAMPIAGYVVVGAALHGVLGGVLGGVLFGIGQARVLRSVTDRRGTWPLVVTLGVMLGTLVASLRWIFGLGAAGSVSLVVGAAIGGAVEGLVLGLVTAGAFRVMPPRRAR</sequence>
<name>A0A848EHD4_9PROT</name>
<reference evidence="2 3" key="1">
    <citation type="submission" date="2020-03" db="EMBL/GenBank/DDBJ databases">
        <authorList>
            <person name="Sun Q."/>
        </authorList>
    </citation>
    <scope>NUCLEOTIDE SEQUENCE [LARGE SCALE GENOMIC DNA]</scope>
    <source>
        <strain evidence="2 3">JC162</strain>
    </source>
</reference>
<accession>A0A848EHD4</accession>
<proteinExistence type="predicted"/>
<protein>
    <submittedName>
        <fullName evidence="2">Uncharacterized protein</fullName>
    </submittedName>
</protein>
<feature type="transmembrane region" description="Helical" evidence="1">
    <location>
        <begin position="186"/>
        <end position="213"/>
    </location>
</feature>
<evidence type="ECO:0000256" key="1">
    <source>
        <dbReference type="SAM" id="Phobius"/>
    </source>
</evidence>
<keyword evidence="1" id="KW-0812">Transmembrane</keyword>
<dbReference type="EMBL" id="JABBKX010000010">
    <property type="protein sequence ID" value="NMJ43821.1"/>
    <property type="molecule type" value="Genomic_DNA"/>
</dbReference>
<dbReference type="RefSeq" id="WP_170056018.1">
    <property type="nucleotide sequence ID" value="NZ_JABBKX010000010.1"/>
</dbReference>
<dbReference type="Proteomes" id="UP000548582">
    <property type="component" value="Unassembled WGS sequence"/>
</dbReference>
<evidence type="ECO:0000313" key="3">
    <source>
        <dbReference type="Proteomes" id="UP000548582"/>
    </source>
</evidence>
<dbReference type="AlphaFoldDB" id="A0A848EHD4"/>
<feature type="transmembrane region" description="Helical" evidence="1">
    <location>
        <begin position="82"/>
        <end position="106"/>
    </location>
</feature>
<feature type="transmembrane region" description="Helical" evidence="1">
    <location>
        <begin position="161"/>
        <end position="180"/>
    </location>
</feature>
<organism evidence="2 3">
    <name type="scientific">Neoroseomonas marina</name>
    <dbReference type="NCBI Taxonomy" id="1232220"/>
    <lineage>
        <taxon>Bacteria</taxon>
        <taxon>Pseudomonadati</taxon>
        <taxon>Pseudomonadota</taxon>
        <taxon>Alphaproteobacteria</taxon>
        <taxon>Acetobacterales</taxon>
        <taxon>Acetobacteraceae</taxon>
        <taxon>Neoroseomonas</taxon>
    </lineage>
</organism>
<keyword evidence="3" id="KW-1185">Reference proteome</keyword>
<comment type="caution">
    <text evidence="2">The sequence shown here is derived from an EMBL/GenBank/DDBJ whole genome shotgun (WGS) entry which is preliminary data.</text>
</comment>
<feature type="transmembrane region" description="Helical" evidence="1">
    <location>
        <begin position="12"/>
        <end position="36"/>
    </location>
</feature>
<keyword evidence="1" id="KW-1133">Transmembrane helix</keyword>
<gene>
    <name evidence="2" type="ORF">GWK16_21415</name>
</gene>